<evidence type="ECO:0000313" key="1">
    <source>
        <dbReference type="EMBL" id="EEF52961.1"/>
    </source>
</evidence>
<reference evidence="2" key="1">
    <citation type="journal article" date="2010" name="Nat. Biotechnol.">
        <title>Draft genome sequence of the oilseed species Ricinus communis.</title>
        <authorList>
            <person name="Chan A.P."/>
            <person name="Crabtree J."/>
            <person name="Zhao Q."/>
            <person name="Lorenzi H."/>
            <person name="Orvis J."/>
            <person name="Puiu D."/>
            <person name="Melake-Berhan A."/>
            <person name="Jones K.M."/>
            <person name="Redman J."/>
            <person name="Chen G."/>
            <person name="Cahoon E.B."/>
            <person name="Gedil M."/>
            <person name="Stanke M."/>
            <person name="Haas B.J."/>
            <person name="Wortman J.R."/>
            <person name="Fraser-Liggett C.M."/>
            <person name="Ravel J."/>
            <person name="Rabinowicz P.D."/>
        </authorList>
    </citation>
    <scope>NUCLEOTIDE SEQUENCE [LARGE SCALE GENOMIC DNA]</scope>
    <source>
        <strain evidence="2">cv. Hale</strain>
    </source>
</reference>
<dbReference type="EMBL" id="EQ973772">
    <property type="protein sequence ID" value="EEF52961.1"/>
    <property type="molecule type" value="Genomic_DNA"/>
</dbReference>
<sequence>MADRGERQQGNFGLLCNHGEDLVGLACLGDKRELPHYVQRTLHKNRSQKGRNALLFRNDPSKPGGIVQSACNLWEQKQLAQCSLTQPSIETTEHRQVIGSWQAPPFAYIRLKCDAALRTGRGSVAVVVGDWNGIVICEHARLIDYICAADLLEALALREAVSVAR</sequence>
<accession>B9R8Y1</accession>
<dbReference type="AlphaFoldDB" id="B9R8Y1"/>
<protein>
    <recommendedName>
        <fullName evidence="3">RNase H type-1 domain-containing protein</fullName>
    </recommendedName>
</protein>
<organism evidence="1 2">
    <name type="scientific">Ricinus communis</name>
    <name type="common">Castor bean</name>
    <dbReference type="NCBI Taxonomy" id="3988"/>
    <lineage>
        <taxon>Eukaryota</taxon>
        <taxon>Viridiplantae</taxon>
        <taxon>Streptophyta</taxon>
        <taxon>Embryophyta</taxon>
        <taxon>Tracheophyta</taxon>
        <taxon>Spermatophyta</taxon>
        <taxon>Magnoliopsida</taxon>
        <taxon>eudicotyledons</taxon>
        <taxon>Gunneridae</taxon>
        <taxon>Pentapetalae</taxon>
        <taxon>rosids</taxon>
        <taxon>fabids</taxon>
        <taxon>Malpighiales</taxon>
        <taxon>Euphorbiaceae</taxon>
        <taxon>Acalyphoideae</taxon>
        <taxon>Acalypheae</taxon>
        <taxon>Ricinus</taxon>
    </lineage>
</organism>
<proteinExistence type="predicted"/>
<evidence type="ECO:0008006" key="3">
    <source>
        <dbReference type="Google" id="ProtNLM"/>
    </source>
</evidence>
<name>B9R8Y1_RICCO</name>
<dbReference type="InParanoid" id="B9R8Y1"/>
<evidence type="ECO:0000313" key="2">
    <source>
        <dbReference type="Proteomes" id="UP000008311"/>
    </source>
</evidence>
<keyword evidence="2" id="KW-1185">Reference proteome</keyword>
<dbReference type="Proteomes" id="UP000008311">
    <property type="component" value="Unassembled WGS sequence"/>
</dbReference>
<gene>
    <name evidence="1" type="ORF">RCOM_1602820</name>
</gene>